<keyword evidence="2" id="KW-1185">Reference proteome</keyword>
<name>A0ACB8HF31_PSICU</name>
<accession>A0ACB8HF31</accession>
<organism evidence="1 2">
    <name type="scientific">Psilocybe cubensis</name>
    <name type="common">Psychedelic mushroom</name>
    <name type="synonym">Stropharia cubensis</name>
    <dbReference type="NCBI Taxonomy" id="181762"/>
    <lineage>
        <taxon>Eukaryota</taxon>
        <taxon>Fungi</taxon>
        <taxon>Dikarya</taxon>
        <taxon>Basidiomycota</taxon>
        <taxon>Agaricomycotina</taxon>
        <taxon>Agaricomycetes</taxon>
        <taxon>Agaricomycetidae</taxon>
        <taxon>Agaricales</taxon>
        <taxon>Agaricineae</taxon>
        <taxon>Strophariaceae</taxon>
        <taxon>Psilocybe</taxon>
    </lineage>
</organism>
<dbReference type="Proteomes" id="UP000664032">
    <property type="component" value="Unassembled WGS sequence"/>
</dbReference>
<gene>
    <name evidence="1" type="ORF">JR316_0000150</name>
</gene>
<dbReference type="EMBL" id="JAFIQS020000001">
    <property type="protein sequence ID" value="KAH9486086.1"/>
    <property type="molecule type" value="Genomic_DNA"/>
</dbReference>
<comment type="caution">
    <text evidence="1">The sequence shown here is derived from an EMBL/GenBank/DDBJ whole genome shotgun (WGS) entry which is preliminary data.</text>
</comment>
<protein>
    <submittedName>
        <fullName evidence="1">Uncharacterized protein</fullName>
    </submittedName>
</protein>
<evidence type="ECO:0000313" key="2">
    <source>
        <dbReference type="Proteomes" id="UP000664032"/>
    </source>
</evidence>
<evidence type="ECO:0000313" key="1">
    <source>
        <dbReference type="EMBL" id="KAH9486086.1"/>
    </source>
</evidence>
<sequence length="1128" mass="128933">MHMKSCPHLRTTRTRAHCHSESYQTNEDEAPFSGYGDESLDLGLESPNPQQRRSRRLANRKPMQNMEPIPIAPPPAAPHNPQPVPRCVILHVLDRYDTPMDTFRVWRHYPRRPTRDPDFCIRPSDLAKQPPIMPLLQTVQDTFHSYMEGLAPTVRRLMTWANNGQTTKSHEQINELVHDVLLADDFNPKDLIDFEARNQNAKLDQAIAGSALRSQFTESSVDILVPSGTVSRPPVSYTIPGLLHRSITFIISEFFTGPLGHLVHYSPFVLKQQSASNREERLFSEVYNSDAFLEKHGLLPPGQEDCQLERVVAAVMPLSDATHFTNFGNAKAWPIYLMLGNISKYVRAVPGSGALQHLAYIPSLPDSFKDFAAEHNTKWKTQKSQILTHSRRELMHSIWCHLLDDEFVYAYKYGMVIRCIDGIMRRIYPRIFTYSADYPEKVLLATIRDKGMFPCPRCMVHRSKLDLMGLYRDLQTRVKQLRTFMVEKVKAARDLIYRQGYGIKSQQVEDRLQEFSGVPTQNAFVERLNLDPSPMLAPDILHEFELGVWKSLFTHLIRILYAASKGSDDLVSELDKRYRLLSTFGQGTIRNFSNNSSEMKKLAGRDFEDLLQCAVPVFEGLLPEADDYRLRKLLYRTAEWHGLAKMRIHTEGTLTELEKVTTELGKLMRGFRDLTCSHYDTHELPREIEARTRREGRKSAHASTAAVLPSSSEVSIPTIVPKPTRKPIKLNLFTIKWHFLGDYVEYIRRFGTTDSYSTQLGELAHRLIKSFYRLTNKKDANKQISKKYNRMNALQLVDASQIKSEKNEADAAAQDNKTHYISKSQNQRVPIFSFIADKDPAKVNFLPKLQNHLLARLLGQKFDGDTDEMFTNEDRYTVRIVNNTMYRVNTLRVNFTTYDMQRSYDTVSRNQPFIMLHSPETEPGTHPFWYASVMGVFHAQVQHIGPLSTDLAPQRMEFLWVRWLGIEPGYKFGRKQAKLPKVGFVPDCDEMAYGFLDPSLVIRGCHLLPSFVDGRTNNLLTITTPTEARCIGETDDWCNYYIGIFVDRDMLSRHFGTGVGHTNRTGAADIDDHDNDDDDETMEDCSGMGEFDSMVEVDTNSSDESESGGENSESDTDLSEGDNGYDDL</sequence>
<proteinExistence type="predicted"/>
<reference evidence="1" key="1">
    <citation type="submission" date="2021-10" db="EMBL/GenBank/DDBJ databases">
        <title>Psilocybe cubensis genome.</title>
        <authorList>
            <person name="Mckernan K.J."/>
            <person name="Crawford S."/>
            <person name="Trippe A."/>
            <person name="Kane L.T."/>
            <person name="Mclaughlin S."/>
        </authorList>
    </citation>
    <scope>NUCLEOTIDE SEQUENCE</scope>
    <source>
        <strain evidence="1">MGC-MH-2018</strain>
    </source>
</reference>